<protein>
    <submittedName>
        <fullName evidence="3">PorT family protein</fullName>
    </submittedName>
</protein>
<gene>
    <name evidence="3" type="ORF">G5B37_11155</name>
</gene>
<evidence type="ECO:0000259" key="2">
    <source>
        <dbReference type="Pfam" id="PF13568"/>
    </source>
</evidence>
<dbReference type="KEGG" id="mgel:G5B37_11155"/>
<name>A0A6G6GNM8_9FLAO</name>
<feature type="signal peptide" evidence="1">
    <location>
        <begin position="1"/>
        <end position="19"/>
    </location>
</feature>
<feature type="chain" id="PRO_5026329492" evidence="1">
    <location>
        <begin position="20"/>
        <end position="208"/>
    </location>
</feature>
<organism evidence="3 4">
    <name type="scientific">Rasiella rasia</name>
    <dbReference type="NCBI Taxonomy" id="2744027"/>
    <lineage>
        <taxon>Bacteria</taxon>
        <taxon>Pseudomonadati</taxon>
        <taxon>Bacteroidota</taxon>
        <taxon>Flavobacteriia</taxon>
        <taxon>Flavobacteriales</taxon>
        <taxon>Flavobacteriaceae</taxon>
        <taxon>Rasiella</taxon>
    </lineage>
</organism>
<reference evidence="3 4" key="1">
    <citation type="submission" date="2020-02" db="EMBL/GenBank/DDBJ databases">
        <title>Complete genome sequence of Flavobacteriaceae bacterium.</title>
        <authorList>
            <person name="Kim S.-J."/>
            <person name="Kim Y.-S."/>
            <person name="Kim K.-H."/>
        </authorList>
    </citation>
    <scope>NUCLEOTIDE SEQUENCE [LARGE SCALE GENOMIC DNA]</scope>
    <source>
        <strain evidence="3 4">RR4-40</strain>
    </source>
</reference>
<evidence type="ECO:0000313" key="3">
    <source>
        <dbReference type="EMBL" id="QIE60100.1"/>
    </source>
</evidence>
<evidence type="ECO:0000313" key="4">
    <source>
        <dbReference type="Proteomes" id="UP000505306"/>
    </source>
</evidence>
<dbReference type="Pfam" id="PF13568">
    <property type="entry name" value="OMP_b-brl_2"/>
    <property type="match status" value="1"/>
</dbReference>
<feature type="domain" description="Outer membrane protein beta-barrel" evidence="2">
    <location>
        <begin position="19"/>
        <end position="184"/>
    </location>
</feature>
<dbReference type="Proteomes" id="UP000505306">
    <property type="component" value="Chromosome"/>
</dbReference>
<accession>A0A6G6GNM8</accession>
<dbReference type="Gene3D" id="2.40.160.60">
    <property type="entry name" value="Outer membrane protein transport protein (OMPP1/FadL/TodX)"/>
    <property type="match status" value="1"/>
</dbReference>
<keyword evidence="1" id="KW-0732">Signal</keyword>
<proteinExistence type="predicted"/>
<dbReference type="RefSeq" id="WP_164680112.1">
    <property type="nucleotide sequence ID" value="NZ_CP049057.1"/>
</dbReference>
<dbReference type="InterPro" id="IPR025665">
    <property type="entry name" value="Beta-barrel_OMP_2"/>
</dbReference>
<dbReference type="EMBL" id="CP049057">
    <property type="protein sequence ID" value="QIE60100.1"/>
    <property type="molecule type" value="Genomic_DNA"/>
</dbReference>
<evidence type="ECO:0000256" key="1">
    <source>
        <dbReference type="SAM" id="SignalP"/>
    </source>
</evidence>
<dbReference type="AlphaFoldDB" id="A0A6G6GNM8"/>
<dbReference type="SUPFAM" id="SSF56935">
    <property type="entry name" value="Porins"/>
    <property type="match status" value="1"/>
</dbReference>
<sequence>MRKLCIAVIALVSMFQINAQEETIEIGAKAGLNFSSLTGDLDETKARTSLHLGVMVEIPMTEKLSIQPELLFSSQGAKTDDTSLIFSYLNIPVLAKYYVTEELSIEAGPQFGYLLSAKFELETLNDTNPNPNTSGESASTKAAEKVDIKDDVKSIDFGLNIGLGYKMDNGINFGARYALGLANVNGVENSAQNFKNGVFQLSVGYFFF</sequence>
<keyword evidence="4" id="KW-1185">Reference proteome</keyword>